<name>A0ACB7V728_DIOAL</name>
<organism evidence="1 2">
    <name type="scientific">Dioscorea alata</name>
    <name type="common">Purple yam</name>
    <dbReference type="NCBI Taxonomy" id="55571"/>
    <lineage>
        <taxon>Eukaryota</taxon>
        <taxon>Viridiplantae</taxon>
        <taxon>Streptophyta</taxon>
        <taxon>Embryophyta</taxon>
        <taxon>Tracheophyta</taxon>
        <taxon>Spermatophyta</taxon>
        <taxon>Magnoliopsida</taxon>
        <taxon>Liliopsida</taxon>
        <taxon>Dioscoreales</taxon>
        <taxon>Dioscoreaceae</taxon>
        <taxon>Dioscorea</taxon>
    </lineage>
</organism>
<dbReference type="EMBL" id="CM037021">
    <property type="protein sequence ID" value="KAH7669217.1"/>
    <property type="molecule type" value="Genomic_DNA"/>
</dbReference>
<dbReference type="Proteomes" id="UP000827976">
    <property type="component" value="Chromosome 11"/>
</dbReference>
<comment type="caution">
    <text evidence="1">The sequence shown here is derived from an EMBL/GenBank/DDBJ whole genome shotgun (WGS) entry which is preliminary data.</text>
</comment>
<accession>A0ACB7V728</accession>
<sequence>MMDTNNGEVIGFPVGSITYSAEKLIDFPAPDIDVVFGCNVCNSHASSQFKKNRKDPVKYWMSRFSKTAKSYAKSIRANVNFGPKIVDTVKGKLSLSKRVLQVGGVEKVFKQSFSVGKREKLVKALQCNISTTAGPISGMLFISTEKIAFHSDKPISITSPKGNQAKVPYKVVIPLNRIKRVHPSQDKNKPDQKYVHLVTVDDFEFWFMGFVSYQKSLKHLQVQQANCNSDALFL</sequence>
<evidence type="ECO:0000313" key="2">
    <source>
        <dbReference type="Proteomes" id="UP000827976"/>
    </source>
</evidence>
<protein>
    <submittedName>
        <fullName evidence="1">GRAM domain-containing protein</fullName>
    </submittedName>
</protein>
<gene>
    <name evidence="1" type="ORF">IHE45_11G063200</name>
</gene>
<proteinExistence type="predicted"/>
<keyword evidence="2" id="KW-1185">Reference proteome</keyword>
<reference evidence="2" key="1">
    <citation type="journal article" date="2022" name="Nat. Commun.">
        <title>Chromosome evolution and the genetic basis of agronomically important traits in greater yam.</title>
        <authorList>
            <person name="Bredeson J.V."/>
            <person name="Lyons J.B."/>
            <person name="Oniyinde I.O."/>
            <person name="Okereke N.R."/>
            <person name="Kolade O."/>
            <person name="Nnabue I."/>
            <person name="Nwadili C.O."/>
            <person name="Hribova E."/>
            <person name="Parker M."/>
            <person name="Nwogha J."/>
            <person name="Shu S."/>
            <person name="Carlson J."/>
            <person name="Kariba R."/>
            <person name="Muthemba S."/>
            <person name="Knop K."/>
            <person name="Barton G.J."/>
            <person name="Sherwood A.V."/>
            <person name="Lopez-Montes A."/>
            <person name="Asiedu R."/>
            <person name="Jamnadass R."/>
            <person name="Muchugi A."/>
            <person name="Goodstein D."/>
            <person name="Egesi C.N."/>
            <person name="Featherston J."/>
            <person name="Asfaw A."/>
            <person name="Simpson G.G."/>
            <person name="Dolezel J."/>
            <person name="Hendre P.S."/>
            <person name="Van Deynze A."/>
            <person name="Kumar P.L."/>
            <person name="Obidiegwu J.E."/>
            <person name="Bhattacharjee R."/>
            <person name="Rokhsar D.S."/>
        </authorList>
    </citation>
    <scope>NUCLEOTIDE SEQUENCE [LARGE SCALE GENOMIC DNA]</scope>
    <source>
        <strain evidence="2">cv. TDa95/00328</strain>
    </source>
</reference>
<evidence type="ECO:0000313" key="1">
    <source>
        <dbReference type="EMBL" id="KAH7669217.1"/>
    </source>
</evidence>